<accession>A0A3B0PXL8</accession>
<organism evidence="3 4">
    <name type="scientific">Mycoplasmoides gallisepticum</name>
    <name type="common">Mycoplasma gallisepticum</name>
    <dbReference type="NCBI Taxonomy" id="2096"/>
    <lineage>
        <taxon>Bacteria</taxon>
        <taxon>Bacillati</taxon>
        <taxon>Mycoplasmatota</taxon>
        <taxon>Mycoplasmoidales</taxon>
        <taxon>Mycoplasmoidaceae</taxon>
        <taxon>Mycoplasmoides</taxon>
    </lineage>
</organism>
<reference evidence="4" key="1">
    <citation type="submission" date="2018-06" db="EMBL/GenBank/DDBJ databases">
        <authorList>
            <consortium name="Pathogen Informatics"/>
        </authorList>
    </citation>
    <scope>NUCLEOTIDE SEQUENCE [LARGE SCALE GENOMIC DNA]</scope>
    <source>
        <strain evidence="4">NCTC10115</strain>
    </source>
</reference>
<name>A0A3B0PXL8_MYCGL</name>
<protein>
    <submittedName>
        <fullName evidence="3">Mycoplasma MG185/MG260 protein</fullName>
    </submittedName>
</protein>
<dbReference type="EMBL" id="LS991952">
    <property type="protein sequence ID" value="SYV93773.1"/>
    <property type="molecule type" value="Genomic_DNA"/>
</dbReference>
<evidence type="ECO:0000313" key="4">
    <source>
        <dbReference type="Proteomes" id="UP000260136"/>
    </source>
</evidence>
<gene>
    <name evidence="3" type="ORF">NCTC10115_00062</name>
</gene>
<proteinExistence type="inferred from homology"/>
<sequence>MFNATFSQVNGNKDNFMIRKTADNRAYDYNALLSNQDNRNQQLKNAFNALSPLINANGLFLNNGGNYSSNW</sequence>
<dbReference type="Pfam" id="PF03305">
    <property type="entry name" value="Lipoprotein_X"/>
    <property type="match status" value="1"/>
</dbReference>
<dbReference type="AlphaFoldDB" id="A0A3B0PXL8"/>
<feature type="non-terminal residue" evidence="3">
    <location>
        <position position="71"/>
    </location>
</feature>
<evidence type="ECO:0000313" key="3">
    <source>
        <dbReference type="EMBL" id="SYV93773.1"/>
    </source>
</evidence>
<evidence type="ECO:0000259" key="2">
    <source>
        <dbReference type="Pfam" id="PF03305"/>
    </source>
</evidence>
<dbReference type="InterPro" id="IPR004984">
    <property type="entry name" value="Mycoplasma_lipoprotein_cen_dom"/>
</dbReference>
<comment type="similarity">
    <text evidence="1">Belongs to the MG185/MG260 family.</text>
</comment>
<dbReference type="Proteomes" id="UP000260136">
    <property type="component" value="Chromosome"/>
</dbReference>
<feature type="domain" description="Mycoplasma lipoprotein central" evidence="2">
    <location>
        <begin position="1"/>
        <end position="71"/>
    </location>
</feature>
<evidence type="ECO:0000256" key="1">
    <source>
        <dbReference type="ARBA" id="ARBA00009031"/>
    </source>
</evidence>